<dbReference type="PANTHER" id="PTHR23290:SF0">
    <property type="entry name" value="RRNA N6-ADENOSINE-METHYLTRANSFERASE METTL5"/>
    <property type="match status" value="1"/>
</dbReference>
<dbReference type="OMA" id="DVVYSIH"/>
<dbReference type="InterPro" id="IPR051720">
    <property type="entry name" value="rRNA_MeTrfase/Polyamine_Synth"/>
</dbReference>
<evidence type="ECO:0000256" key="2">
    <source>
        <dbReference type="ARBA" id="ARBA00041374"/>
    </source>
</evidence>
<dbReference type="SMR" id="W5MMK8"/>
<dbReference type="CDD" id="cd02440">
    <property type="entry name" value="AdoMet_MTases"/>
    <property type="match status" value="1"/>
</dbReference>
<dbReference type="AlphaFoldDB" id="W5MMK8"/>
<evidence type="ECO:0000313" key="5">
    <source>
        <dbReference type="Proteomes" id="UP000018468"/>
    </source>
</evidence>
<proteinExistence type="inferred from homology"/>
<dbReference type="Ensembl" id="ENSLOCT00000009628.1">
    <property type="protein sequence ID" value="ENSLOCP00000009617.1"/>
    <property type="gene ID" value="ENSLOCG00000007918.1"/>
</dbReference>
<feature type="domain" description="Methyltransferase small" evidence="3">
    <location>
        <begin position="47"/>
        <end position="146"/>
    </location>
</feature>
<dbReference type="GO" id="GO:0003676">
    <property type="term" value="F:nucleic acid binding"/>
    <property type="evidence" value="ECO:0007669"/>
    <property type="project" value="InterPro"/>
</dbReference>
<name>W5MMK8_LEPOC</name>
<keyword evidence="5" id="KW-1185">Reference proteome</keyword>
<dbReference type="GO" id="GO:0031167">
    <property type="term" value="P:rRNA methylation"/>
    <property type="evidence" value="ECO:0000318"/>
    <property type="project" value="GO_Central"/>
</dbReference>
<dbReference type="HOGENOM" id="CLU_074702_1_1_1"/>
<dbReference type="EMBL" id="AHAT01020078">
    <property type="status" value="NOT_ANNOTATED_CDS"/>
    <property type="molecule type" value="Genomic_DNA"/>
</dbReference>
<dbReference type="eggNOG" id="KOG3420">
    <property type="taxonomic scope" value="Eukaryota"/>
</dbReference>
<dbReference type="PANTHER" id="PTHR23290">
    <property type="entry name" value="RRNA N6-ADENOSINE-METHYLTRANSFERASE METTL5"/>
    <property type="match status" value="1"/>
</dbReference>
<dbReference type="GO" id="GO:0008988">
    <property type="term" value="F:rRNA (adenine-N6-)-methyltransferase activity"/>
    <property type="evidence" value="ECO:0000318"/>
    <property type="project" value="GO_Central"/>
</dbReference>
<organism evidence="4 5">
    <name type="scientific">Lepisosteus oculatus</name>
    <name type="common">Spotted gar</name>
    <dbReference type="NCBI Taxonomy" id="7918"/>
    <lineage>
        <taxon>Eukaryota</taxon>
        <taxon>Metazoa</taxon>
        <taxon>Chordata</taxon>
        <taxon>Craniata</taxon>
        <taxon>Vertebrata</taxon>
        <taxon>Euteleostomi</taxon>
        <taxon>Actinopterygii</taxon>
        <taxon>Neopterygii</taxon>
        <taxon>Holostei</taxon>
        <taxon>Semionotiformes</taxon>
        <taxon>Lepisosteidae</taxon>
        <taxon>Lepisosteus</taxon>
    </lineage>
</organism>
<dbReference type="PROSITE" id="PS00092">
    <property type="entry name" value="N6_MTASE"/>
    <property type="match status" value="1"/>
</dbReference>
<reference evidence="4" key="2">
    <citation type="submission" date="2025-08" db="UniProtKB">
        <authorList>
            <consortium name="Ensembl"/>
        </authorList>
    </citation>
    <scope>IDENTIFICATION</scope>
</reference>
<dbReference type="Gene3D" id="3.40.50.150">
    <property type="entry name" value="Vaccinia Virus protein VP39"/>
    <property type="match status" value="1"/>
</dbReference>
<dbReference type="InterPro" id="IPR007848">
    <property type="entry name" value="Small_mtfrase_dom"/>
</dbReference>
<comment type="similarity">
    <text evidence="1">Belongs to the methyltransferase superfamily. PrmA family.</text>
</comment>
<sequence>MKKMKLKELESCLQQVDVFEEPKLLLEQYPTRPHIAACMLYTIHNSFDDIENKLVADLGCGCGVLSVGAAMLEAGFCVGFDIDEDALEICKRNMDEFELKNIDVVQCDVCSLESDSVSKRFDTVIMNPPFGTKHNKGMDMQFLKTAFHMARTAVYSLHKTSTREHILKKAKDWNVKMEIIAELRYDLPASYKFHKKKSVDIEVDFIRFSMK</sequence>
<evidence type="ECO:0000259" key="3">
    <source>
        <dbReference type="Pfam" id="PF05175"/>
    </source>
</evidence>
<dbReference type="SUPFAM" id="SSF53335">
    <property type="entry name" value="S-adenosyl-L-methionine-dependent methyltransferases"/>
    <property type="match status" value="1"/>
</dbReference>
<accession>W5MMK8</accession>
<reference evidence="4" key="3">
    <citation type="submission" date="2025-09" db="UniProtKB">
        <authorList>
            <consortium name="Ensembl"/>
        </authorList>
    </citation>
    <scope>IDENTIFICATION</scope>
</reference>
<evidence type="ECO:0000256" key="1">
    <source>
        <dbReference type="ARBA" id="ARBA00009741"/>
    </source>
</evidence>
<dbReference type="Proteomes" id="UP000018468">
    <property type="component" value="Linkage group LG12"/>
</dbReference>
<dbReference type="Bgee" id="ENSLOCG00000007918">
    <property type="expression patterns" value="Expressed in pharyngeal gill and 13 other cell types or tissues"/>
</dbReference>
<dbReference type="InterPro" id="IPR029063">
    <property type="entry name" value="SAM-dependent_MTases_sf"/>
</dbReference>
<dbReference type="FunCoup" id="W5MMK8">
    <property type="interactions" value="791"/>
</dbReference>
<evidence type="ECO:0000313" key="4">
    <source>
        <dbReference type="Ensembl" id="ENSLOCP00000009617.1"/>
    </source>
</evidence>
<dbReference type="InterPro" id="IPR002052">
    <property type="entry name" value="DNA_methylase_N6_adenine_CS"/>
</dbReference>
<dbReference type="InParanoid" id="W5MMK8"/>
<dbReference type="STRING" id="7918.ENSLOCP00000009617"/>
<reference evidence="5" key="1">
    <citation type="submission" date="2011-12" db="EMBL/GenBank/DDBJ databases">
        <title>The Draft Genome of Lepisosteus oculatus.</title>
        <authorList>
            <consortium name="The Broad Institute Genome Assembly &amp; Analysis Group"/>
            <consortium name="Computational R&amp;D Group"/>
            <consortium name="and Sequencing Platform"/>
            <person name="Di Palma F."/>
            <person name="Alfoldi J."/>
            <person name="Johnson J."/>
            <person name="Berlin A."/>
            <person name="Gnerre S."/>
            <person name="Jaffe D."/>
            <person name="MacCallum I."/>
            <person name="Young S."/>
            <person name="Walker B.J."/>
            <person name="Lander E.S."/>
            <person name="Lindblad-Toh K."/>
        </authorList>
    </citation>
    <scope>NUCLEOTIDE SEQUENCE [LARGE SCALE GENOMIC DNA]</scope>
</reference>
<protein>
    <recommendedName>
        <fullName evidence="2">Methyltransferase-like protein 5</fullName>
    </recommendedName>
</protein>
<dbReference type="Pfam" id="PF05175">
    <property type="entry name" value="MTS"/>
    <property type="match status" value="1"/>
</dbReference>
<dbReference type="GeneTree" id="ENSGT00390000000227"/>